<dbReference type="PANTHER" id="PTHR30137">
    <property type="entry name" value="LUCIFERASE-LIKE MONOOXYGENASE"/>
    <property type="match status" value="1"/>
</dbReference>
<dbReference type="SUPFAM" id="SSF51679">
    <property type="entry name" value="Bacterial luciferase-like"/>
    <property type="match status" value="1"/>
</dbReference>
<dbReference type="EMBL" id="CP023563">
    <property type="protein sequence ID" value="ATG51884.1"/>
    <property type="molecule type" value="Genomic_DNA"/>
</dbReference>
<feature type="domain" description="Luciferase-like" evidence="1">
    <location>
        <begin position="15"/>
        <end position="268"/>
    </location>
</feature>
<dbReference type="RefSeq" id="WP_096803003.1">
    <property type="nucleotide sequence ID" value="NZ_CP023563.1"/>
</dbReference>
<accession>A0A291GPI7</accession>
<evidence type="ECO:0000259" key="1">
    <source>
        <dbReference type="Pfam" id="PF00296"/>
    </source>
</evidence>
<evidence type="ECO:0000313" key="2">
    <source>
        <dbReference type="EMBL" id="ATG51884.1"/>
    </source>
</evidence>
<dbReference type="KEGG" id="brz:CFK38_10390"/>
<dbReference type="InterPro" id="IPR050766">
    <property type="entry name" value="Bact_Lucif_Oxidored"/>
</dbReference>
<gene>
    <name evidence="2" type="ORF">CFK38_10390</name>
</gene>
<dbReference type="InterPro" id="IPR011251">
    <property type="entry name" value="Luciferase-like_dom"/>
</dbReference>
<name>A0A291GPI7_9MICO</name>
<dbReference type="PANTHER" id="PTHR30137:SF15">
    <property type="entry name" value="BLL6902 PROTEIN"/>
    <property type="match status" value="1"/>
</dbReference>
<evidence type="ECO:0000313" key="3">
    <source>
        <dbReference type="Proteomes" id="UP000218165"/>
    </source>
</evidence>
<proteinExistence type="predicted"/>
<dbReference type="GO" id="GO:0005829">
    <property type="term" value="C:cytosol"/>
    <property type="evidence" value="ECO:0007669"/>
    <property type="project" value="TreeGrafter"/>
</dbReference>
<organism evidence="2 3">
    <name type="scientific">Brachybacterium vulturis</name>
    <dbReference type="NCBI Taxonomy" id="2017484"/>
    <lineage>
        <taxon>Bacteria</taxon>
        <taxon>Bacillati</taxon>
        <taxon>Actinomycetota</taxon>
        <taxon>Actinomycetes</taxon>
        <taxon>Micrococcales</taxon>
        <taxon>Dermabacteraceae</taxon>
        <taxon>Brachybacterium</taxon>
    </lineage>
</organism>
<reference evidence="3" key="1">
    <citation type="submission" date="2017-09" db="EMBL/GenBank/DDBJ databases">
        <title>Brachybacterium sp. VM2412.</title>
        <authorList>
            <person name="Tak E.J."/>
            <person name="Bae J.-W."/>
        </authorList>
    </citation>
    <scope>NUCLEOTIDE SEQUENCE [LARGE SCALE GENOMIC DNA]</scope>
    <source>
        <strain evidence="3">VM2412</strain>
    </source>
</reference>
<dbReference type="GO" id="GO:0016705">
    <property type="term" value="F:oxidoreductase activity, acting on paired donors, with incorporation or reduction of molecular oxygen"/>
    <property type="evidence" value="ECO:0007669"/>
    <property type="project" value="InterPro"/>
</dbReference>
<dbReference type="OrthoDB" id="7903015at2"/>
<sequence length="364" mass="39028">MTARTPGLREAPRIGFVAQIEHTGIRSEGGTVTSDGLEQGIELFLAAEDLGYDVGYVRTRHLQDTLSSPLLFLAALGRRTARIELGTAVIPLRFENAGRLAEDLATADLLTGGRLRPGVSSGHSAHEAMYTRAFGAVPERAEHVDRVLHDLVSLLDGEIVAGADRHVEELAAGSPLRLQPQVPGLRDRLAYGAADPRRAARAGALGLRLQLATMAPDDGSGRPFAELQLEALEAYRSASREAGHGEGHVMVSRQMIPVRSDAELERYLTLLPRERAPEARIVGEHRGREIGGHEAVFSEVVLDQPAAVARALWEDPVVRAADEIVLVLPLGASLREQQDLLRTFGALVVPPLQMVLSRGGGAAG</sequence>
<dbReference type="Pfam" id="PF00296">
    <property type="entry name" value="Bac_luciferase"/>
    <property type="match status" value="1"/>
</dbReference>
<dbReference type="AlphaFoldDB" id="A0A291GPI7"/>
<protein>
    <submittedName>
        <fullName evidence="2">LLM class flavin-dependent oxidoreductase</fullName>
    </submittedName>
</protein>
<keyword evidence="3" id="KW-1185">Reference proteome</keyword>
<dbReference type="Gene3D" id="3.20.20.30">
    <property type="entry name" value="Luciferase-like domain"/>
    <property type="match status" value="1"/>
</dbReference>
<dbReference type="Proteomes" id="UP000218165">
    <property type="component" value="Chromosome"/>
</dbReference>
<dbReference type="InterPro" id="IPR036661">
    <property type="entry name" value="Luciferase-like_sf"/>
</dbReference>